<dbReference type="SUPFAM" id="SSF55681">
    <property type="entry name" value="Class II aaRS and biotin synthetases"/>
    <property type="match status" value="1"/>
</dbReference>
<dbReference type="SUPFAM" id="SSF52954">
    <property type="entry name" value="Class II aaRS ABD-related"/>
    <property type="match status" value="1"/>
</dbReference>
<comment type="subcellular location">
    <subcellularLocation>
        <location evidence="5">Cytoplasm</location>
    </subcellularLocation>
</comment>
<dbReference type="PROSITE" id="PS50862">
    <property type="entry name" value="AA_TRNA_LIGASE_II"/>
    <property type="match status" value="1"/>
</dbReference>
<dbReference type="GO" id="GO:0016874">
    <property type="term" value="F:ligase activity"/>
    <property type="evidence" value="ECO:0007669"/>
    <property type="project" value="UniProtKB-KW"/>
</dbReference>
<feature type="domain" description="Aminoacyl-transfer RNA synthetases class-II family profile" evidence="6">
    <location>
        <begin position="32"/>
        <end position="334"/>
    </location>
</feature>
<keyword evidence="5 7" id="KW-0436">Ligase</keyword>
<dbReference type="InterPro" id="IPR015807">
    <property type="entry name" value="His-tRNA-ligase"/>
</dbReference>
<dbReference type="EMBL" id="BAABQU010000017">
    <property type="protein sequence ID" value="GAA5440180.1"/>
    <property type="molecule type" value="Genomic_DNA"/>
</dbReference>
<dbReference type="InterPro" id="IPR045864">
    <property type="entry name" value="aa-tRNA-synth_II/BPL/LPL"/>
</dbReference>
<dbReference type="InterPro" id="IPR004154">
    <property type="entry name" value="Anticodon-bd"/>
</dbReference>
<dbReference type="PANTHER" id="PTHR43707:SF1">
    <property type="entry name" value="HISTIDINE--TRNA LIGASE, MITOCHONDRIAL-RELATED"/>
    <property type="match status" value="1"/>
</dbReference>
<evidence type="ECO:0000313" key="8">
    <source>
        <dbReference type="Proteomes" id="UP001423409"/>
    </source>
</evidence>
<evidence type="ECO:0000313" key="7">
    <source>
        <dbReference type="EMBL" id="GAA5440180.1"/>
    </source>
</evidence>
<dbReference type="InterPro" id="IPR006195">
    <property type="entry name" value="aa-tRNA-synth_II"/>
</dbReference>
<comment type="similarity">
    <text evidence="1 5">Belongs to the class-II aminoacyl-tRNA synthetase family.</text>
</comment>
<evidence type="ECO:0000256" key="5">
    <source>
        <dbReference type="HAMAP-Rule" id="MF_00127"/>
    </source>
</evidence>
<keyword evidence="5" id="KW-0963">Cytoplasm</keyword>
<dbReference type="NCBIfam" id="TIGR00442">
    <property type="entry name" value="hisS"/>
    <property type="match status" value="1"/>
</dbReference>
<name>A0ABP9UEW6_9DEIO</name>
<keyword evidence="3 5" id="KW-0030">Aminoacyl-tRNA synthetase</keyword>
<evidence type="ECO:0000259" key="6">
    <source>
        <dbReference type="PROSITE" id="PS50862"/>
    </source>
</evidence>
<protein>
    <recommendedName>
        <fullName evidence="5">Histidine--tRNA ligase</fullName>
        <ecNumber evidence="5">6.1.1.21</ecNumber>
    </recommendedName>
    <alternativeName>
        <fullName evidence="5">Histidyl-tRNA synthetase</fullName>
        <shortName evidence="5">HisRS</shortName>
    </alternativeName>
</protein>
<comment type="catalytic activity">
    <reaction evidence="4 5">
        <text>tRNA(His) + L-histidine + ATP = L-histidyl-tRNA(His) + AMP + diphosphate + H(+)</text>
        <dbReference type="Rhea" id="RHEA:17313"/>
        <dbReference type="Rhea" id="RHEA-COMP:9665"/>
        <dbReference type="Rhea" id="RHEA-COMP:9689"/>
        <dbReference type="ChEBI" id="CHEBI:15378"/>
        <dbReference type="ChEBI" id="CHEBI:30616"/>
        <dbReference type="ChEBI" id="CHEBI:33019"/>
        <dbReference type="ChEBI" id="CHEBI:57595"/>
        <dbReference type="ChEBI" id="CHEBI:78442"/>
        <dbReference type="ChEBI" id="CHEBI:78527"/>
        <dbReference type="ChEBI" id="CHEBI:456215"/>
        <dbReference type="EC" id="6.1.1.21"/>
    </reaction>
</comment>
<dbReference type="EC" id="6.1.1.21" evidence="5"/>
<dbReference type="RefSeq" id="WP_345444478.1">
    <property type="nucleotide sequence ID" value="NZ_BAABQU010000017.1"/>
</dbReference>
<dbReference type="HAMAP" id="MF_00127">
    <property type="entry name" value="His_tRNA_synth"/>
    <property type="match status" value="1"/>
</dbReference>
<dbReference type="PANTHER" id="PTHR43707">
    <property type="entry name" value="HISTIDYL-TRNA SYNTHETASE"/>
    <property type="match status" value="1"/>
</dbReference>
<dbReference type="InterPro" id="IPR036621">
    <property type="entry name" value="Anticodon-bd_dom_sf"/>
</dbReference>
<sequence length="453" mass="49145">MAIKRPKGTEDHLPAGSPKLTLDVSAQAHTWVVETARRVLERAGAQRIDTPLFEEADLVKRGVGGSTDIVRKEMFTVYYFGDHGGYILRPEGTASIVRAFLQNGLKQLPSPLKLWTHGPMFRAERQQRGRLRQFHQVDYEVLGGPDALVDAEAIALMVGVVRELGLTGVRVKLGSIGDPEDREAYNAYLRGLFTPHLERLSDDSRDRLTRNPMRILDSKSEDDQALIAQLNVKPMLDFLGDDARANFDAVQGYLRDWGVEFDVDPSIVRGLDYYRRTAWELHHEGVGAKSALGGGGRYDGLAEQLGAQAVPGIGWAFGVERLLIALEAEGRALPAQAGPVVYVAALEDSLVPAAAAAALAARTTVRAEFAYRALKPGNAFRDAERRGALFAGLIGSEEAAAGTVQLKNLGSAEQFTVLLADLPAFLAAQEQAHLNPTLNSPANPASPVILENE</sequence>
<organism evidence="7 8">
    <name type="scientific">Deinococcus caeni</name>
    <dbReference type="NCBI Taxonomy" id="569127"/>
    <lineage>
        <taxon>Bacteria</taxon>
        <taxon>Thermotogati</taxon>
        <taxon>Deinococcota</taxon>
        <taxon>Deinococci</taxon>
        <taxon>Deinococcales</taxon>
        <taxon>Deinococcaceae</taxon>
        <taxon>Deinococcus</taxon>
    </lineage>
</organism>
<accession>A0ABP9UEW6</accession>
<comment type="caution">
    <text evidence="7">The sequence shown here is derived from an EMBL/GenBank/DDBJ whole genome shotgun (WGS) entry which is preliminary data.</text>
</comment>
<dbReference type="CDD" id="cd00773">
    <property type="entry name" value="HisRS-like_core"/>
    <property type="match status" value="1"/>
</dbReference>
<evidence type="ECO:0000256" key="3">
    <source>
        <dbReference type="ARBA" id="ARBA00023146"/>
    </source>
</evidence>
<dbReference type="Pfam" id="PF03129">
    <property type="entry name" value="HGTP_anticodon"/>
    <property type="match status" value="1"/>
</dbReference>
<reference evidence="7 8" key="1">
    <citation type="submission" date="2024-02" db="EMBL/GenBank/DDBJ databases">
        <title>Deinococcus caeni NBRC 101312.</title>
        <authorList>
            <person name="Ichikawa N."/>
            <person name="Katano-Makiyama Y."/>
            <person name="Hidaka K."/>
        </authorList>
    </citation>
    <scope>NUCLEOTIDE SEQUENCE [LARGE SCALE GENOMIC DNA]</scope>
    <source>
        <strain evidence="7 8">NBRC 101312</strain>
    </source>
</reference>
<dbReference type="Gene3D" id="3.30.930.10">
    <property type="entry name" value="Bira Bifunctional Protein, Domain 2"/>
    <property type="match status" value="1"/>
</dbReference>
<keyword evidence="8" id="KW-1185">Reference proteome</keyword>
<comment type="subunit">
    <text evidence="5">Homodimer.</text>
</comment>
<dbReference type="Pfam" id="PF13393">
    <property type="entry name" value="tRNA-synt_His"/>
    <property type="match status" value="1"/>
</dbReference>
<dbReference type="Gene3D" id="3.40.50.800">
    <property type="entry name" value="Anticodon-binding domain"/>
    <property type="match status" value="1"/>
</dbReference>
<evidence type="ECO:0000256" key="2">
    <source>
        <dbReference type="ARBA" id="ARBA00022741"/>
    </source>
</evidence>
<gene>
    <name evidence="5 7" type="primary">hisS</name>
    <name evidence="7" type="ORF">Dcae01_01690</name>
</gene>
<proteinExistence type="inferred from homology"/>
<dbReference type="InterPro" id="IPR004516">
    <property type="entry name" value="HisRS/HisZ"/>
</dbReference>
<dbReference type="PIRSF" id="PIRSF001549">
    <property type="entry name" value="His-tRNA_synth"/>
    <property type="match status" value="1"/>
</dbReference>
<dbReference type="Proteomes" id="UP001423409">
    <property type="component" value="Unassembled WGS sequence"/>
</dbReference>
<keyword evidence="5" id="KW-0648">Protein biosynthesis</keyword>
<evidence type="ECO:0000256" key="4">
    <source>
        <dbReference type="ARBA" id="ARBA00047639"/>
    </source>
</evidence>
<evidence type="ECO:0000256" key="1">
    <source>
        <dbReference type="ARBA" id="ARBA00008226"/>
    </source>
</evidence>
<keyword evidence="2 5" id="KW-0547">Nucleotide-binding</keyword>
<dbReference type="InterPro" id="IPR041715">
    <property type="entry name" value="HisRS-like_core"/>
</dbReference>
<keyword evidence="5" id="KW-0067">ATP-binding</keyword>